<reference evidence="2 3" key="1">
    <citation type="submission" date="2012-10" db="EMBL/GenBank/DDBJ databases">
        <authorList>
            <person name="Strain E.A."/>
            <person name="Brown E."/>
            <person name="Allard M.W."/>
            <person name="Gonzalez-Escalona N."/>
            <person name="Timme R."/>
        </authorList>
    </citation>
    <scope>NUCLEOTIDE SEQUENCE [LARGE SCALE GENOMIC DNA]</scope>
    <source>
        <strain evidence="2 3">CFSAN001627</strain>
    </source>
</reference>
<accession>M1ZXA2</accession>
<proteinExistence type="predicted"/>
<dbReference type="AlphaFoldDB" id="M1ZXA2"/>
<sequence>NKIIKKSHTKKEHKKIRKNIISKVPIVIASFETEITDSVFTKIESTFIDIKEVKNNIFIEEANLIKLNSNKAKLFINGYIRSYIGYITLDKINKSSIETKNQGIISHKDFSKAINIDLLFFDNMKEGEAFFVDFNNDIKDKKALLGKIERLDIKSGNIYKDVQDVHLGREKSYLMLQQNLFIRAKIDVLQKNIISL</sequence>
<dbReference type="Proteomes" id="UP000011944">
    <property type="component" value="Unassembled WGS sequence"/>
</dbReference>
<organism evidence="2 3">
    <name type="scientific">Clostridium botulinum CFSAN001627</name>
    <dbReference type="NCBI Taxonomy" id="1232189"/>
    <lineage>
        <taxon>Bacteria</taxon>
        <taxon>Bacillati</taxon>
        <taxon>Bacillota</taxon>
        <taxon>Clostridia</taxon>
        <taxon>Eubacteriales</taxon>
        <taxon>Clostridiaceae</taxon>
        <taxon>Clostridium</taxon>
    </lineage>
</organism>
<dbReference type="EMBL" id="AMXI01000653">
    <property type="protein sequence ID" value="EKN41758.1"/>
    <property type="molecule type" value="Genomic_DNA"/>
</dbReference>
<dbReference type="Pfam" id="PF25250">
    <property type="entry name" value="DUF7852"/>
    <property type="match status" value="1"/>
</dbReference>
<evidence type="ECO:0000259" key="1">
    <source>
        <dbReference type="Pfam" id="PF25250"/>
    </source>
</evidence>
<comment type="caution">
    <text evidence="2">The sequence shown here is derived from an EMBL/GenBank/DDBJ whole genome shotgun (WGS) entry which is preliminary data.</text>
</comment>
<gene>
    <name evidence="2" type="ORF">CFSAN001627_11168</name>
</gene>
<feature type="non-terminal residue" evidence="2">
    <location>
        <position position="1"/>
    </location>
</feature>
<name>M1ZXA2_CLOBO</name>
<evidence type="ECO:0000313" key="2">
    <source>
        <dbReference type="EMBL" id="EKN41758.1"/>
    </source>
</evidence>
<dbReference type="InterPro" id="IPR057174">
    <property type="entry name" value="DUF7852"/>
</dbReference>
<dbReference type="PATRIC" id="fig|1232189.3.peg.1777"/>
<reference evidence="2 3" key="2">
    <citation type="submission" date="2013-03" db="EMBL/GenBank/DDBJ databases">
        <title>Diversity in Clostridium botulinum.</title>
        <authorList>
            <person name="Timme R.E."/>
            <person name="Allard M."/>
            <person name="Luo Y."/>
            <person name="Strain E."/>
            <person name="Gonzalez-Escalona N."/>
            <person name="Brown E."/>
        </authorList>
    </citation>
    <scope>NUCLEOTIDE SEQUENCE [LARGE SCALE GENOMIC DNA]</scope>
    <source>
        <strain evidence="2 3">CFSAN001627</strain>
    </source>
</reference>
<feature type="domain" description="DUF7852" evidence="1">
    <location>
        <begin position="3"/>
        <end position="102"/>
    </location>
</feature>
<evidence type="ECO:0000313" key="3">
    <source>
        <dbReference type="Proteomes" id="UP000011944"/>
    </source>
</evidence>
<protein>
    <recommendedName>
        <fullName evidence="1">DUF7852 domain-containing protein</fullName>
    </recommendedName>
</protein>